<accession>A0ABT7FIA7</accession>
<proteinExistence type="predicted"/>
<reference evidence="2 3" key="1">
    <citation type="submission" date="2023-05" db="EMBL/GenBank/DDBJ databases">
        <title>Sedimentitalea sp. nov. JM2-8.</title>
        <authorList>
            <person name="Huang J."/>
        </authorList>
    </citation>
    <scope>NUCLEOTIDE SEQUENCE [LARGE SCALE GENOMIC DNA]</scope>
    <source>
        <strain evidence="2 3">JM2-8</strain>
    </source>
</reference>
<dbReference type="Proteomes" id="UP001227126">
    <property type="component" value="Unassembled WGS sequence"/>
</dbReference>
<protein>
    <submittedName>
        <fullName evidence="2">Uncharacterized protein</fullName>
    </submittedName>
</protein>
<evidence type="ECO:0000313" key="2">
    <source>
        <dbReference type="EMBL" id="MDK3074832.1"/>
    </source>
</evidence>
<organism evidence="2 3">
    <name type="scientific">Sedimentitalea xiamensis</name>
    <dbReference type="NCBI Taxonomy" id="3050037"/>
    <lineage>
        <taxon>Bacteria</taxon>
        <taxon>Pseudomonadati</taxon>
        <taxon>Pseudomonadota</taxon>
        <taxon>Alphaproteobacteria</taxon>
        <taxon>Rhodobacterales</taxon>
        <taxon>Paracoccaceae</taxon>
        <taxon>Sedimentitalea</taxon>
    </lineage>
</organism>
<feature type="compositionally biased region" description="Basic and acidic residues" evidence="1">
    <location>
        <begin position="244"/>
        <end position="262"/>
    </location>
</feature>
<name>A0ABT7FIA7_9RHOB</name>
<comment type="caution">
    <text evidence="2">The sequence shown here is derived from an EMBL/GenBank/DDBJ whole genome shotgun (WGS) entry which is preliminary data.</text>
</comment>
<evidence type="ECO:0000313" key="3">
    <source>
        <dbReference type="Proteomes" id="UP001227126"/>
    </source>
</evidence>
<feature type="region of interest" description="Disordered" evidence="1">
    <location>
        <begin position="241"/>
        <end position="262"/>
    </location>
</feature>
<evidence type="ECO:0000256" key="1">
    <source>
        <dbReference type="SAM" id="MobiDB-lite"/>
    </source>
</evidence>
<sequence>MIDFGDGDTISLSEPREVFQYADGSFGVISVGGDVIITADSPASVAQPGDGYVAHGMMHTDDIRIIEDTSAIHQGWDEMMSDQPKLIKPTFSTGYSAALNKAPSSTGASLLMATAGGTGSVVKVKRRASLPVSNGKYENAAVLEKVMIVHAVPAAPPIGSVRPPIMGVDLGLSAEDAAVGRSRLCPAERADRYFHLQELPGERPAFQHLRRRTPSRPVRRTFGLRAQHSVDLHGACGLVSVSSEHQRSRSQGSDRRVPAQGD</sequence>
<gene>
    <name evidence="2" type="ORF">QO034_17225</name>
</gene>
<keyword evidence="3" id="KW-1185">Reference proteome</keyword>
<dbReference type="EMBL" id="JASNJE010000025">
    <property type="protein sequence ID" value="MDK3074832.1"/>
    <property type="molecule type" value="Genomic_DNA"/>
</dbReference>